<dbReference type="Proteomes" id="UP000663832">
    <property type="component" value="Unassembled WGS sequence"/>
</dbReference>
<dbReference type="SUPFAM" id="SSF52047">
    <property type="entry name" value="RNI-like"/>
    <property type="match status" value="1"/>
</dbReference>
<reference evidence="2" key="1">
    <citation type="submission" date="2021-02" db="EMBL/GenBank/DDBJ databases">
        <authorList>
            <person name="Nowell W R."/>
        </authorList>
    </citation>
    <scope>NUCLEOTIDE SEQUENCE</scope>
</reference>
<dbReference type="Proteomes" id="UP000663877">
    <property type="component" value="Unassembled WGS sequence"/>
</dbReference>
<evidence type="ECO:0000313" key="3">
    <source>
        <dbReference type="Proteomes" id="UP000663832"/>
    </source>
</evidence>
<protein>
    <submittedName>
        <fullName evidence="2">Uncharacterized protein</fullName>
    </submittedName>
</protein>
<dbReference type="OrthoDB" id="10009469at2759"/>
<organism evidence="2 3">
    <name type="scientific">Adineta steineri</name>
    <dbReference type="NCBI Taxonomy" id="433720"/>
    <lineage>
        <taxon>Eukaryota</taxon>
        <taxon>Metazoa</taxon>
        <taxon>Spiralia</taxon>
        <taxon>Gnathifera</taxon>
        <taxon>Rotifera</taxon>
        <taxon>Eurotatoria</taxon>
        <taxon>Bdelloidea</taxon>
        <taxon>Adinetida</taxon>
        <taxon>Adinetidae</taxon>
        <taxon>Adineta</taxon>
    </lineage>
</organism>
<evidence type="ECO:0000313" key="1">
    <source>
        <dbReference type="EMBL" id="CAF0987632.1"/>
    </source>
</evidence>
<sequence>MDAEIRLSPVVSHYADPLEILAGNDEINQLTDSNPLSNRRPTRLHYCCDYFINLFVFDEVFSYLFCDEIFQSFYSISDYINNVVSNYKQYFLDLSREDIRKSAFDSICSNISPSQIIGLKLGKTKFNLFDQYLLGRNGEQSFTNLRSLWLDRTISYSESLSRWMQSKINLDNLHSFHFTCLHDHLFAQVRNSSFENLSYLIGNSSRKFRQLSNGIPKHLKTLHMFFDSIDDLNDLIGSNAHQFYSLGVGFQCQIDNLHQFCSLVKNHQWTLLIQFNLNLQGINNIHFETIKYLLSSMFRLKYLTLLFSKQELIHQSDVLNGFQWELFISETLIYLKKFFLKIPLTEQSNDEINFYFNTFQSSWWINEKKWFIEYFIVENAFMTVPYFAPKIIDNSVVDSFFMMKRSELSYSNIREMKLYFDKLNPIYLSTDQYYGRFCNVNRLSFNGQLTGNPLINIRHLINVEKIVYFQISSTITHCDLLAEFIQDMTNLSSLHIQCVHALHIFDSILSPLVSVRRLDLFGYQTRTRSLLVKRVRFLFPALIHLTIEYHSRRLFRYVLNELVHLEEIHFHLKDHDHVPNHHWIEQYTRLINHSFQSEVFNVNHKERIFVLWINREKINNQSIDHKCLIQ</sequence>
<dbReference type="AlphaFoldDB" id="A0A814G6F3"/>
<dbReference type="EMBL" id="CAJNOI010000066">
    <property type="protein sequence ID" value="CAF0987632.1"/>
    <property type="molecule type" value="Genomic_DNA"/>
</dbReference>
<gene>
    <name evidence="1" type="ORF">BJG266_LOCUS15215</name>
    <name evidence="2" type="ORF">QVE165_LOCUS14330</name>
</gene>
<accession>A0A814G6F3</accession>
<proteinExistence type="predicted"/>
<name>A0A814G6F3_9BILA</name>
<dbReference type="EMBL" id="CAJNOM010000075">
    <property type="protein sequence ID" value="CAF0989791.1"/>
    <property type="molecule type" value="Genomic_DNA"/>
</dbReference>
<evidence type="ECO:0000313" key="2">
    <source>
        <dbReference type="EMBL" id="CAF0989791.1"/>
    </source>
</evidence>
<keyword evidence="3" id="KW-1185">Reference proteome</keyword>
<comment type="caution">
    <text evidence="2">The sequence shown here is derived from an EMBL/GenBank/DDBJ whole genome shotgun (WGS) entry which is preliminary data.</text>
</comment>